<dbReference type="SUPFAM" id="SSF48371">
    <property type="entry name" value="ARM repeat"/>
    <property type="match status" value="1"/>
</dbReference>
<gene>
    <name evidence="1" type="ORF">TPA0598_04_04120</name>
</gene>
<dbReference type="OrthoDB" id="4512558at2"/>
<dbReference type="RefSeq" id="WP_158894501.1">
    <property type="nucleotide sequence ID" value="NZ_BBNO01000004.1"/>
</dbReference>
<protein>
    <recommendedName>
        <fullName evidence="3">HEAT repeat domain-containing protein</fullName>
    </recommendedName>
</protein>
<keyword evidence="2" id="KW-1185">Reference proteome</keyword>
<evidence type="ECO:0008006" key="3">
    <source>
        <dbReference type="Google" id="ProtNLM"/>
    </source>
</evidence>
<dbReference type="AlphaFoldDB" id="A0A0P4R7D8"/>
<dbReference type="EMBL" id="BBNO01000004">
    <property type="protein sequence ID" value="GAO08776.1"/>
    <property type="molecule type" value="Genomic_DNA"/>
</dbReference>
<organism evidence="1 2">
    <name type="scientific">Streptomyces lydicamycinicus</name>
    <dbReference type="NCBI Taxonomy" id="1546107"/>
    <lineage>
        <taxon>Bacteria</taxon>
        <taxon>Bacillati</taxon>
        <taxon>Actinomycetota</taxon>
        <taxon>Actinomycetes</taxon>
        <taxon>Kitasatosporales</taxon>
        <taxon>Streptomycetaceae</taxon>
        <taxon>Streptomyces</taxon>
    </lineage>
</organism>
<comment type="caution">
    <text evidence="1">The sequence shown here is derived from an EMBL/GenBank/DDBJ whole genome shotgun (WGS) entry which is preliminary data.</text>
</comment>
<dbReference type="Gene3D" id="1.25.10.10">
    <property type="entry name" value="Leucine-rich Repeat Variant"/>
    <property type="match status" value="1"/>
</dbReference>
<dbReference type="InterPro" id="IPR011989">
    <property type="entry name" value="ARM-like"/>
</dbReference>
<dbReference type="Proteomes" id="UP000048965">
    <property type="component" value="Unassembled WGS sequence"/>
</dbReference>
<sequence length="324" mass="35643">MTDDIQQLIQQLCSSGPDEWETAERALCELGPQAVEYLLPLLADSTGNGGVRAQSCLSSIGSGAVPVLQRIRRQGPGRLRRPALQALAELAGGQEIAERDLKAIERLVRVKLVDEQPDELPVGGWLAVRGAQVNDIVQALELGDVRPATVAMGISAAVESENSIEIEGEEERAYRVFITPEFDEWRLIYGDDFINDNWANAVQKLSARCNEAHFYLVDDFDGNNVWWVARNGEDHRGYRTYGDPEWIGDPMPFERSLMVDEDDPLYDPEEHGDYAEGVTDPESVASWISIPPTTISIAEKVGHGWIAVAGGDVTNAVFKGALQI</sequence>
<proteinExistence type="predicted"/>
<dbReference type="InterPro" id="IPR016024">
    <property type="entry name" value="ARM-type_fold"/>
</dbReference>
<reference evidence="2" key="1">
    <citation type="submission" date="2014-09" db="EMBL/GenBank/DDBJ databases">
        <title>Whole genome shotgun sequence of Streptomyces sp. NBRC 110027.</title>
        <authorList>
            <person name="Komaki H."/>
            <person name="Ichikawa N."/>
            <person name="Katano-Makiyama Y."/>
            <person name="Hosoyama A."/>
            <person name="Hashimoto M."/>
            <person name="Uohara A."/>
            <person name="Kitahashi Y."/>
            <person name="Ohji S."/>
            <person name="Kimura A."/>
            <person name="Yamazoe A."/>
            <person name="Igarashi Y."/>
            <person name="Fujita N."/>
        </authorList>
    </citation>
    <scope>NUCLEOTIDE SEQUENCE [LARGE SCALE GENOMIC DNA]</scope>
    <source>
        <strain evidence="2">NBRC 110027</strain>
    </source>
</reference>
<accession>A0A0P4R7D8</accession>
<name>A0A0P4R7D8_9ACTN</name>
<evidence type="ECO:0000313" key="1">
    <source>
        <dbReference type="EMBL" id="GAO08776.1"/>
    </source>
</evidence>
<evidence type="ECO:0000313" key="2">
    <source>
        <dbReference type="Proteomes" id="UP000048965"/>
    </source>
</evidence>
<reference evidence="1 2" key="2">
    <citation type="journal article" date="2015" name="Stand. Genomic Sci.">
        <title>Draft genome sequence of marine-derived Streptomyces sp. TP-A0598, a producer of anti-MRSA antibiotic lydicamycins.</title>
        <authorList>
            <person name="Komaki H."/>
            <person name="Ichikawa N."/>
            <person name="Hosoyama A."/>
            <person name="Fujita N."/>
            <person name="Igarashi Y."/>
        </authorList>
    </citation>
    <scope>NUCLEOTIDE SEQUENCE [LARGE SCALE GENOMIC DNA]</scope>
    <source>
        <strain evidence="1 2">NBRC 110027</strain>
    </source>
</reference>